<sequence length="363" mass="40495">MSPPTPGTWFTWRMCSPESGAPSRRPSTNIGGCEMKLGVDVFSLRFNDWNAFQLLDYCHRIGLEVVHFSDLEPFESLEADYLRQVKARADELGMAIEVGMGSICPTSTTFSDARGTAVEQLTQMLHLAHTLGSPAVRCYLGSNADRRTELPLRAHVEATIATCRAVRDVAMELGVKIAIENHAGDLQGRELRALIEEAGPEFVGACIDAGNPLWVGESPFVTLEHLAPYVLMSHIRDTAVWPHPEGAVVQWVAMGDGTIGIQEWARRYRELCPHTHFTLEIITSLPPRVLNYLDPSYWEVYPETPAAEFARFLALVQRGRPYTEPVLTASWADLPPEYRAALAVQQQRQLEKSVAFCRHVLNI</sequence>
<evidence type="ECO:0000313" key="2">
    <source>
        <dbReference type="EMBL" id="TQE97208.1"/>
    </source>
</evidence>
<dbReference type="AlphaFoldDB" id="A0A540VKB4"/>
<protein>
    <submittedName>
        <fullName evidence="2">Sugar phosphate isomerase/epimerase</fullName>
    </submittedName>
</protein>
<name>A0A540VKB4_9CHLR</name>
<keyword evidence="3" id="KW-1185">Reference proteome</keyword>
<keyword evidence="2" id="KW-0413">Isomerase</keyword>
<dbReference type="Gene3D" id="3.20.20.150">
    <property type="entry name" value="Divalent-metal-dependent TIM barrel enzymes"/>
    <property type="match status" value="1"/>
</dbReference>
<evidence type="ECO:0000259" key="1">
    <source>
        <dbReference type="Pfam" id="PF01261"/>
    </source>
</evidence>
<comment type="caution">
    <text evidence="2">The sequence shown here is derived from an EMBL/GenBank/DDBJ whole genome shotgun (WGS) entry which is preliminary data.</text>
</comment>
<feature type="domain" description="Xylose isomerase-like TIM barrel" evidence="1">
    <location>
        <begin position="56"/>
        <end position="282"/>
    </location>
</feature>
<dbReference type="EMBL" id="VIGC01000004">
    <property type="protein sequence ID" value="TQE97208.1"/>
    <property type="molecule type" value="Genomic_DNA"/>
</dbReference>
<dbReference type="PANTHER" id="PTHR12110">
    <property type="entry name" value="HYDROXYPYRUVATE ISOMERASE"/>
    <property type="match status" value="1"/>
</dbReference>
<dbReference type="OrthoDB" id="3350993at2"/>
<accession>A0A540VKB4</accession>
<dbReference type="SUPFAM" id="SSF51658">
    <property type="entry name" value="Xylose isomerase-like"/>
    <property type="match status" value="1"/>
</dbReference>
<dbReference type="InterPro" id="IPR050312">
    <property type="entry name" value="IolE/XylAMocC-like"/>
</dbReference>
<dbReference type="Proteomes" id="UP000317371">
    <property type="component" value="Unassembled WGS sequence"/>
</dbReference>
<gene>
    <name evidence="2" type="ORF">FKZ61_04095</name>
</gene>
<dbReference type="InParanoid" id="A0A540VKB4"/>
<organism evidence="2 3">
    <name type="scientific">Litorilinea aerophila</name>
    <dbReference type="NCBI Taxonomy" id="1204385"/>
    <lineage>
        <taxon>Bacteria</taxon>
        <taxon>Bacillati</taxon>
        <taxon>Chloroflexota</taxon>
        <taxon>Caldilineae</taxon>
        <taxon>Caldilineales</taxon>
        <taxon>Caldilineaceae</taxon>
        <taxon>Litorilinea</taxon>
    </lineage>
</organism>
<dbReference type="InterPro" id="IPR013022">
    <property type="entry name" value="Xyl_isomerase-like_TIM-brl"/>
</dbReference>
<dbReference type="PANTHER" id="PTHR12110:SF53">
    <property type="entry name" value="BLR5974 PROTEIN"/>
    <property type="match status" value="1"/>
</dbReference>
<proteinExistence type="predicted"/>
<dbReference type="Pfam" id="PF01261">
    <property type="entry name" value="AP_endonuc_2"/>
    <property type="match status" value="1"/>
</dbReference>
<reference evidence="2 3" key="1">
    <citation type="submission" date="2019-06" db="EMBL/GenBank/DDBJ databases">
        <title>Genome sequence of Litorilinea aerophila BAA-2444.</title>
        <authorList>
            <person name="Maclea K.S."/>
            <person name="Maurais E.G."/>
            <person name="Iannazzi L.C."/>
        </authorList>
    </citation>
    <scope>NUCLEOTIDE SEQUENCE [LARGE SCALE GENOMIC DNA]</scope>
    <source>
        <strain evidence="2 3">ATCC BAA-2444</strain>
    </source>
</reference>
<dbReference type="GO" id="GO:0016853">
    <property type="term" value="F:isomerase activity"/>
    <property type="evidence" value="ECO:0007669"/>
    <property type="project" value="UniProtKB-KW"/>
</dbReference>
<dbReference type="InterPro" id="IPR036237">
    <property type="entry name" value="Xyl_isomerase-like_sf"/>
</dbReference>
<evidence type="ECO:0000313" key="3">
    <source>
        <dbReference type="Proteomes" id="UP000317371"/>
    </source>
</evidence>